<dbReference type="InParanoid" id="F4WPA8"/>
<feature type="region of interest" description="Disordered" evidence="1">
    <location>
        <begin position="157"/>
        <end position="177"/>
    </location>
</feature>
<evidence type="ECO:0000313" key="2">
    <source>
        <dbReference type="EMBL" id="EGI64089.1"/>
    </source>
</evidence>
<feature type="region of interest" description="Disordered" evidence="1">
    <location>
        <begin position="28"/>
        <end position="91"/>
    </location>
</feature>
<gene>
    <name evidence="2" type="ORF">G5I_07671</name>
</gene>
<proteinExistence type="predicted"/>
<sequence length="177" mass="20635">MDVHHFGKHLGHVIPRWTWLAPLTPKRFATPFTPENRSRSRSPLSARRSPRDRNLFSRLHDTRRDSRLGDPKSGPAAELHITSSAYRERSYKRHENGTVNMMNPRHWRHPSDIFERSQYKPREHLDQGHNLTIELSKKYPRISQGLHTRHARIYAENDKKGNVSDGSLVSAPVQKVQ</sequence>
<evidence type="ECO:0000256" key="1">
    <source>
        <dbReference type="SAM" id="MobiDB-lite"/>
    </source>
</evidence>
<dbReference type="EMBL" id="GL888243">
    <property type="protein sequence ID" value="EGI64089.1"/>
    <property type="molecule type" value="Genomic_DNA"/>
</dbReference>
<accession>F4WPA8</accession>
<name>F4WPA8_ACREC</name>
<evidence type="ECO:0000313" key="3">
    <source>
        <dbReference type="Proteomes" id="UP000007755"/>
    </source>
</evidence>
<reference evidence="2" key="1">
    <citation type="submission" date="2011-02" db="EMBL/GenBank/DDBJ databases">
        <title>The genome of the leaf-cutting ant Acromyrmex echinatior suggests key adaptations to social evolution and fungus farming.</title>
        <authorList>
            <person name="Nygaard S."/>
            <person name="Zhang G."/>
        </authorList>
    </citation>
    <scope>NUCLEOTIDE SEQUENCE</scope>
</reference>
<protein>
    <submittedName>
        <fullName evidence="2">Uncharacterized protein</fullName>
    </submittedName>
</protein>
<dbReference type="AlphaFoldDB" id="F4WPA8"/>
<keyword evidence="3" id="KW-1185">Reference proteome</keyword>
<dbReference type="Proteomes" id="UP000007755">
    <property type="component" value="Unassembled WGS sequence"/>
</dbReference>
<feature type="compositionally biased region" description="Basic and acidic residues" evidence="1">
    <location>
        <begin position="49"/>
        <end position="70"/>
    </location>
</feature>
<organism evidence="3">
    <name type="scientific">Acromyrmex echinatior</name>
    <name type="common">Panamanian leafcutter ant</name>
    <name type="synonym">Acromyrmex octospinosus echinatior</name>
    <dbReference type="NCBI Taxonomy" id="103372"/>
    <lineage>
        <taxon>Eukaryota</taxon>
        <taxon>Metazoa</taxon>
        <taxon>Ecdysozoa</taxon>
        <taxon>Arthropoda</taxon>
        <taxon>Hexapoda</taxon>
        <taxon>Insecta</taxon>
        <taxon>Pterygota</taxon>
        <taxon>Neoptera</taxon>
        <taxon>Endopterygota</taxon>
        <taxon>Hymenoptera</taxon>
        <taxon>Apocrita</taxon>
        <taxon>Aculeata</taxon>
        <taxon>Formicoidea</taxon>
        <taxon>Formicidae</taxon>
        <taxon>Myrmicinae</taxon>
        <taxon>Acromyrmex</taxon>
    </lineage>
</organism>